<dbReference type="KEGG" id="man:A11S_1059"/>
<sequence>MICIAERVFSLSIMMICLRILILSLGLAVFAGGAGVSFAKDEEPRFNATGLALPRFVSLAAEEAHVRAGPATRYPIKWIYKKRGLPVEIVQEFDVWRKIRDRDGDEGWLHKSLLSSRRNVIILGEESVAIRSQDSENSRTIARLQPGVIATASECKKAWCKVTAGGYEGWAERKSLWGIYATEEFD</sequence>
<dbReference type="Proteomes" id="UP000011932">
    <property type="component" value="Chromosome"/>
</dbReference>
<accession>M4VER2</accession>
<organism evidence="1 2">
    <name type="scientific">Micavibrio aeruginosavorus EPB</name>
    <dbReference type="NCBI Taxonomy" id="349215"/>
    <lineage>
        <taxon>Bacteria</taxon>
        <taxon>Pseudomonadati</taxon>
        <taxon>Bdellovibrionota</taxon>
        <taxon>Bdellovibrionia</taxon>
        <taxon>Bdellovibrionales</taxon>
        <taxon>Pseudobdellovibrionaceae</taxon>
        <taxon>Micavibrio</taxon>
    </lineage>
</organism>
<protein>
    <recommendedName>
        <fullName evidence="3">SH3b domain-containing protein</fullName>
    </recommendedName>
</protein>
<reference evidence="1 2" key="1">
    <citation type="journal article" date="2013" name="ISME J.">
        <title>By their genes ye shall know them: genomic signatures of predatory bacteria.</title>
        <authorList>
            <person name="Pasternak Z."/>
            <person name="Pietrokovski S."/>
            <person name="Rotem O."/>
            <person name="Gophna U."/>
            <person name="Lurie-Weinberger M.N."/>
            <person name="Jurkevitch E."/>
        </authorList>
    </citation>
    <scope>NUCLEOTIDE SEQUENCE [LARGE SCALE GENOMIC DNA]</scope>
    <source>
        <strain evidence="1">EPB</strain>
    </source>
</reference>
<dbReference type="Gene3D" id="2.30.30.40">
    <property type="entry name" value="SH3 Domains"/>
    <property type="match status" value="2"/>
</dbReference>
<evidence type="ECO:0008006" key="3">
    <source>
        <dbReference type="Google" id="ProtNLM"/>
    </source>
</evidence>
<dbReference type="Pfam" id="PF06347">
    <property type="entry name" value="SH3_4"/>
    <property type="match status" value="2"/>
</dbReference>
<evidence type="ECO:0000313" key="2">
    <source>
        <dbReference type="Proteomes" id="UP000011932"/>
    </source>
</evidence>
<dbReference type="EMBL" id="CP003538">
    <property type="protein sequence ID" value="AGH97877.1"/>
    <property type="molecule type" value="Genomic_DNA"/>
</dbReference>
<dbReference type="HOGENOM" id="CLU_086360_0_0_5"/>
<proteinExistence type="predicted"/>
<evidence type="ECO:0000313" key="1">
    <source>
        <dbReference type="EMBL" id="AGH97877.1"/>
    </source>
</evidence>
<gene>
    <name evidence="1" type="ORF">A11S_1059</name>
</gene>
<dbReference type="AlphaFoldDB" id="M4VER2"/>
<dbReference type="STRING" id="349215.A11S_1059"/>
<dbReference type="InterPro" id="IPR010466">
    <property type="entry name" value="DUF1058"/>
</dbReference>
<name>M4VER2_9BACT</name>